<evidence type="ECO:0000313" key="13">
    <source>
        <dbReference type="EMBL" id="RMX08718.1"/>
    </source>
</evidence>
<dbReference type="Gene3D" id="3.20.20.70">
    <property type="entry name" value="Aldolase class I"/>
    <property type="match status" value="1"/>
</dbReference>
<evidence type="ECO:0000256" key="1">
    <source>
        <dbReference type="ARBA" id="ARBA00005165"/>
    </source>
</evidence>
<comment type="similarity">
    <text evidence="9 10">Belongs to the thiamine-phosphate synthase family.</text>
</comment>
<feature type="binding site" evidence="9">
    <location>
        <begin position="42"/>
        <end position="46"/>
    </location>
    <ligand>
        <name>4-amino-2-methyl-5-(diphosphooxymethyl)pyrimidine</name>
        <dbReference type="ChEBI" id="CHEBI:57841"/>
    </ligand>
</feature>
<dbReference type="AlphaFoldDB" id="A0A3M6R0E6"/>
<dbReference type="GO" id="GO:0005737">
    <property type="term" value="C:cytoplasm"/>
    <property type="evidence" value="ECO:0007669"/>
    <property type="project" value="TreeGrafter"/>
</dbReference>
<feature type="binding site" evidence="9">
    <location>
        <begin position="144"/>
        <end position="146"/>
    </location>
    <ligand>
        <name>2-[(2R,5Z)-2-carboxy-4-methylthiazol-5(2H)-ylidene]ethyl phosphate</name>
        <dbReference type="ChEBI" id="CHEBI:62899"/>
    </ligand>
</feature>
<keyword evidence="5 9" id="KW-0784">Thiamine biosynthesis</keyword>
<dbReference type="HAMAP" id="MF_00097">
    <property type="entry name" value="TMP_synthase"/>
    <property type="match status" value="1"/>
</dbReference>
<comment type="pathway">
    <text evidence="1 9 11">Cofactor biosynthesis; thiamine diphosphate biosynthesis; thiamine phosphate from 4-amino-2-methyl-5-diphosphomethylpyrimidine and 4-methyl-5-(2-phosphoethyl)-thiazole: step 1/1.</text>
</comment>
<dbReference type="EC" id="2.5.1.3" evidence="9"/>
<sequence>MNKRTFDLSIYLVTDSGQCEKAGRSLAQTVQQAIAGGATIVQVREKDASARDFLAAVQAAAAVVPPHVTLLVNDRVDVYLAARAAGAKVDGVHIGQSELPAQLVRQLVGPAAIIGQSAGTPATLEAAGHSGVIDYVGIGPLHATTSKKNAPAPIGLAALARLRRHTRLPAVAIGGVTAADLAGLRAAGFDGAAVVSAICAAADAKAAARTLAEAWRAGIPDAPGTSLDTPAH</sequence>
<evidence type="ECO:0000256" key="6">
    <source>
        <dbReference type="ARBA" id="ARBA00047334"/>
    </source>
</evidence>
<comment type="catalytic activity">
    <reaction evidence="8 9 10">
        <text>2-[(2R,5Z)-2-carboxy-4-methylthiazol-5(2H)-ylidene]ethyl phosphate + 4-amino-2-methyl-5-(diphosphooxymethyl)pyrimidine + 2 H(+) = thiamine phosphate + CO2 + diphosphate</text>
        <dbReference type="Rhea" id="RHEA:47844"/>
        <dbReference type="ChEBI" id="CHEBI:15378"/>
        <dbReference type="ChEBI" id="CHEBI:16526"/>
        <dbReference type="ChEBI" id="CHEBI:33019"/>
        <dbReference type="ChEBI" id="CHEBI:37575"/>
        <dbReference type="ChEBI" id="CHEBI:57841"/>
        <dbReference type="ChEBI" id="CHEBI:62899"/>
        <dbReference type="EC" id="2.5.1.3"/>
    </reaction>
</comment>
<feature type="binding site" evidence="9">
    <location>
        <position position="73"/>
    </location>
    <ligand>
        <name>4-amino-2-methyl-5-(diphosphooxymethyl)pyrimidine</name>
        <dbReference type="ChEBI" id="CHEBI:57841"/>
    </ligand>
</feature>
<dbReference type="GO" id="GO:0004789">
    <property type="term" value="F:thiamine-phosphate diphosphorylase activity"/>
    <property type="evidence" value="ECO:0007669"/>
    <property type="project" value="UniProtKB-UniRule"/>
</dbReference>
<feature type="binding site" evidence="9">
    <location>
        <position position="117"/>
    </location>
    <ligand>
        <name>4-amino-2-methyl-5-(diphosphooxymethyl)pyrimidine</name>
        <dbReference type="ChEBI" id="CHEBI:57841"/>
    </ligand>
</feature>
<comment type="cofactor">
    <cofactor evidence="9">
        <name>Mg(2+)</name>
        <dbReference type="ChEBI" id="CHEBI:18420"/>
    </cofactor>
    <text evidence="9">Binds 1 Mg(2+) ion per subunit.</text>
</comment>
<reference evidence="13 14" key="1">
    <citation type="submission" date="2018-10" db="EMBL/GenBank/DDBJ databases">
        <title>Draft genome of Cortibacter populi DSM10536.</title>
        <authorList>
            <person name="Bernier A.-M."/>
            <person name="Bernard K."/>
        </authorList>
    </citation>
    <scope>NUCLEOTIDE SEQUENCE [LARGE SCALE GENOMIC DNA]</scope>
    <source>
        <strain evidence="13 14">DSM 105136</strain>
    </source>
</reference>
<dbReference type="PANTHER" id="PTHR20857">
    <property type="entry name" value="THIAMINE-PHOSPHATE PYROPHOSPHORYLASE"/>
    <property type="match status" value="1"/>
</dbReference>
<comment type="caution">
    <text evidence="13">The sequence shown here is derived from an EMBL/GenBank/DDBJ whole genome shotgun (WGS) entry which is preliminary data.</text>
</comment>
<evidence type="ECO:0000256" key="7">
    <source>
        <dbReference type="ARBA" id="ARBA00047851"/>
    </source>
</evidence>
<keyword evidence="2 9" id="KW-0808">Transferase</keyword>
<protein>
    <recommendedName>
        <fullName evidence="9">Thiamine-phosphate synthase</fullName>
        <shortName evidence="9">TP synthase</shortName>
        <shortName evidence="9">TPS</shortName>
        <ecNumber evidence="9">2.5.1.3</ecNumber>
    </recommendedName>
    <alternativeName>
        <fullName evidence="9">Thiamine-phosphate pyrophosphorylase</fullName>
        <shortName evidence="9">TMP pyrophosphorylase</shortName>
        <shortName evidence="9">TMP-PPase</shortName>
    </alternativeName>
</protein>
<evidence type="ECO:0000256" key="5">
    <source>
        <dbReference type="ARBA" id="ARBA00022977"/>
    </source>
</evidence>
<dbReference type="SUPFAM" id="SSF51391">
    <property type="entry name" value="Thiamin phosphate synthase"/>
    <property type="match status" value="1"/>
</dbReference>
<evidence type="ECO:0000259" key="12">
    <source>
        <dbReference type="Pfam" id="PF02581"/>
    </source>
</evidence>
<dbReference type="EMBL" id="RDQO01000001">
    <property type="protein sequence ID" value="RMX08718.1"/>
    <property type="molecule type" value="Genomic_DNA"/>
</dbReference>
<dbReference type="InterPro" id="IPR022998">
    <property type="entry name" value="ThiamineP_synth_TenI"/>
</dbReference>
<evidence type="ECO:0000256" key="2">
    <source>
        <dbReference type="ARBA" id="ARBA00022679"/>
    </source>
</evidence>
<organism evidence="13 14">
    <name type="scientific">Corticibacter populi</name>
    <dbReference type="NCBI Taxonomy" id="1550736"/>
    <lineage>
        <taxon>Bacteria</taxon>
        <taxon>Pseudomonadati</taxon>
        <taxon>Pseudomonadota</taxon>
        <taxon>Betaproteobacteria</taxon>
        <taxon>Burkholderiales</taxon>
        <taxon>Comamonadaceae</taxon>
        <taxon>Corticibacter</taxon>
    </lineage>
</organism>
<evidence type="ECO:0000313" key="14">
    <source>
        <dbReference type="Proteomes" id="UP000278006"/>
    </source>
</evidence>
<name>A0A3M6R0E6_9BURK</name>
<evidence type="ECO:0000256" key="3">
    <source>
        <dbReference type="ARBA" id="ARBA00022723"/>
    </source>
</evidence>
<dbReference type="NCBIfam" id="TIGR00693">
    <property type="entry name" value="thiE"/>
    <property type="match status" value="1"/>
</dbReference>
<evidence type="ECO:0000256" key="9">
    <source>
        <dbReference type="HAMAP-Rule" id="MF_00097"/>
    </source>
</evidence>
<feature type="domain" description="Thiamine phosphate synthase/TenI" evidence="12">
    <location>
        <begin position="10"/>
        <end position="198"/>
    </location>
</feature>
<feature type="binding site" evidence="9">
    <location>
        <position position="98"/>
    </location>
    <ligand>
        <name>Mg(2+)</name>
        <dbReference type="ChEBI" id="CHEBI:18420"/>
    </ligand>
</feature>
<keyword evidence="14" id="KW-1185">Reference proteome</keyword>
<evidence type="ECO:0000256" key="8">
    <source>
        <dbReference type="ARBA" id="ARBA00047883"/>
    </source>
</evidence>
<dbReference type="PANTHER" id="PTHR20857:SF15">
    <property type="entry name" value="THIAMINE-PHOSPHATE SYNTHASE"/>
    <property type="match status" value="1"/>
</dbReference>
<dbReference type="CDD" id="cd00564">
    <property type="entry name" value="TMP_TenI"/>
    <property type="match status" value="1"/>
</dbReference>
<dbReference type="GO" id="GO:0009229">
    <property type="term" value="P:thiamine diphosphate biosynthetic process"/>
    <property type="evidence" value="ECO:0007669"/>
    <property type="project" value="UniProtKB-UniRule"/>
</dbReference>
<keyword evidence="4 9" id="KW-0460">Magnesium</keyword>
<comment type="catalytic activity">
    <reaction evidence="7 9 10">
        <text>2-(2-carboxy-4-methylthiazol-5-yl)ethyl phosphate + 4-amino-2-methyl-5-(diphosphooxymethyl)pyrimidine + 2 H(+) = thiamine phosphate + CO2 + diphosphate</text>
        <dbReference type="Rhea" id="RHEA:47848"/>
        <dbReference type="ChEBI" id="CHEBI:15378"/>
        <dbReference type="ChEBI" id="CHEBI:16526"/>
        <dbReference type="ChEBI" id="CHEBI:33019"/>
        <dbReference type="ChEBI" id="CHEBI:37575"/>
        <dbReference type="ChEBI" id="CHEBI:57841"/>
        <dbReference type="ChEBI" id="CHEBI:62890"/>
        <dbReference type="EC" id="2.5.1.3"/>
    </reaction>
</comment>
<dbReference type="Proteomes" id="UP000278006">
    <property type="component" value="Unassembled WGS sequence"/>
</dbReference>
<dbReference type="GO" id="GO:0009228">
    <property type="term" value="P:thiamine biosynthetic process"/>
    <property type="evidence" value="ECO:0007669"/>
    <property type="project" value="UniProtKB-KW"/>
</dbReference>
<dbReference type="InterPro" id="IPR036206">
    <property type="entry name" value="ThiamineP_synth_sf"/>
</dbReference>
<feature type="binding site" evidence="9">
    <location>
        <begin position="195"/>
        <end position="196"/>
    </location>
    <ligand>
        <name>2-[(2R,5Z)-2-carboxy-4-methylthiazol-5(2H)-ylidene]ethyl phosphate</name>
        <dbReference type="ChEBI" id="CHEBI:62899"/>
    </ligand>
</feature>
<dbReference type="RefSeq" id="WP_122226843.1">
    <property type="nucleotide sequence ID" value="NZ_RDQO01000001.1"/>
</dbReference>
<keyword evidence="3 9" id="KW-0479">Metal-binding</keyword>
<evidence type="ECO:0000256" key="11">
    <source>
        <dbReference type="RuleBase" id="RU004253"/>
    </source>
</evidence>
<comment type="catalytic activity">
    <reaction evidence="6 9 10">
        <text>4-methyl-5-(2-phosphooxyethyl)-thiazole + 4-amino-2-methyl-5-(diphosphooxymethyl)pyrimidine + H(+) = thiamine phosphate + diphosphate</text>
        <dbReference type="Rhea" id="RHEA:22328"/>
        <dbReference type="ChEBI" id="CHEBI:15378"/>
        <dbReference type="ChEBI" id="CHEBI:33019"/>
        <dbReference type="ChEBI" id="CHEBI:37575"/>
        <dbReference type="ChEBI" id="CHEBI:57841"/>
        <dbReference type="ChEBI" id="CHEBI:58296"/>
        <dbReference type="EC" id="2.5.1.3"/>
    </reaction>
</comment>
<dbReference type="InterPro" id="IPR013785">
    <property type="entry name" value="Aldolase_TIM"/>
</dbReference>
<feature type="binding site" evidence="9">
    <location>
        <position position="74"/>
    </location>
    <ligand>
        <name>Mg(2+)</name>
        <dbReference type="ChEBI" id="CHEBI:18420"/>
    </ligand>
</feature>
<dbReference type="UniPathway" id="UPA00060">
    <property type="reaction ID" value="UER00141"/>
</dbReference>
<evidence type="ECO:0000256" key="10">
    <source>
        <dbReference type="RuleBase" id="RU003826"/>
    </source>
</evidence>
<dbReference type="InterPro" id="IPR034291">
    <property type="entry name" value="TMP_synthase"/>
</dbReference>
<feature type="binding site" evidence="9">
    <location>
        <position position="147"/>
    </location>
    <ligand>
        <name>4-amino-2-methyl-5-(diphosphooxymethyl)pyrimidine</name>
        <dbReference type="ChEBI" id="CHEBI:57841"/>
    </ligand>
</feature>
<accession>A0A3M6R0E6</accession>
<evidence type="ECO:0000256" key="4">
    <source>
        <dbReference type="ARBA" id="ARBA00022842"/>
    </source>
</evidence>
<gene>
    <name evidence="9 13" type="primary">thiE</name>
    <name evidence="13" type="ORF">D8I35_06620</name>
</gene>
<feature type="binding site" evidence="9">
    <location>
        <position position="175"/>
    </location>
    <ligand>
        <name>2-[(2R,5Z)-2-carboxy-4-methylthiazol-5(2H)-ylidene]ethyl phosphate</name>
        <dbReference type="ChEBI" id="CHEBI:62899"/>
    </ligand>
</feature>
<proteinExistence type="inferred from homology"/>
<dbReference type="GO" id="GO:0000287">
    <property type="term" value="F:magnesium ion binding"/>
    <property type="evidence" value="ECO:0007669"/>
    <property type="project" value="UniProtKB-UniRule"/>
</dbReference>
<dbReference type="Pfam" id="PF02581">
    <property type="entry name" value="TMP-TENI"/>
    <property type="match status" value="1"/>
</dbReference>
<dbReference type="OrthoDB" id="9810880at2"/>
<comment type="function">
    <text evidence="9">Condenses 4-methyl-5-(beta-hydroxyethyl)thiazole monophosphate (THZ-P) and 2-methyl-4-amino-5-hydroxymethyl pyrimidine pyrophosphate (HMP-PP) to form thiamine monophosphate (TMP).</text>
</comment>